<organism evidence="2 3">
    <name type="scientific">Thermofilum pendens (strain DSM 2475 / Hrk 5)</name>
    <dbReference type="NCBI Taxonomy" id="368408"/>
    <lineage>
        <taxon>Archaea</taxon>
        <taxon>Thermoproteota</taxon>
        <taxon>Thermoprotei</taxon>
        <taxon>Thermofilales</taxon>
        <taxon>Thermofilaceae</taxon>
        <taxon>Thermofilum</taxon>
    </lineage>
</organism>
<gene>
    <name evidence="2" type="ordered locus">Tpen_0772</name>
</gene>
<dbReference type="GeneID" id="4601094"/>
<dbReference type="EMBL" id="CP000505">
    <property type="protein sequence ID" value="ABL78174.1"/>
    <property type="molecule type" value="Genomic_DNA"/>
</dbReference>
<keyword evidence="3" id="KW-1185">Reference proteome</keyword>
<evidence type="ECO:0000313" key="2">
    <source>
        <dbReference type="EMBL" id="ABL78174.1"/>
    </source>
</evidence>
<accession>A1RY94</accession>
<reference evidence="3" key="1">
    <citation type="journal article" date="2008" name="J. Bacteriol.">
        <title>Genome sequence of Thermofilum pendens reveals an exceptional loss of biosynthetic pathways without genome reduction.</title>
        <authorList>
            <person name="Anderson I."/>
            <person name="Rodriguez J."/>
            <person name="Susanti D."/>
            <person name="Porat I."/>
            <person name="Reich C."/>
            <person name="Ulrich L.E."/>
            <person name="Elkins J.G."/>
            <person name="Mavromatis K."/>
            <person name="Lykidis A."/>
            <person name="Kim E."/>
            <person name="Thompson L.S."/>
            <person name="Nolan M."/>
            <person name="Land M."/>
            <person name="Copeland A."/>
            <person name="Lapidus A."/>
            <person name="Lucas S."/>
            <person name="Detter C."/>
            <person name="Zhulin I.B."/>
            <person name="Olsen G.J."/>
            <person name="Whitman W."/>
            <person name="Mukhopadhyay B."/>
            <person name="Bristow J."/>
            <person name="Kyrpides N."/>
        </authorList>
    </citation>
    <scope>NUCLEOTIDE SEQUENCE [LARGE SCALE GENOMIC DNA]</scope>
    <source>
        <strain evidence="3">DSM 2475 / Hrk 5</strain>
    </source>
</reference>
<keyword evidence="1" id="KW-1133">Transmembrane helix</keyword>
<name>A1RY94_THEPD</name>
<dbReference type="HOGENOM" id="CLU_1521950_0_0_2"/>
<sequence>MVAREGALSGAARATANPRLALTLVAVFLLVASYVLGFAQNITPEEARRVAQEYKGYIEGARRIKDPDAVAFGVFVNESLVILVCNTPVIGPVTAAYISFYSGYMDKALQVAGLEEATGTLEAYSLIEWVALVLATAEGLMLTYAFFRRRRVSPVETLASVLLQLSLIAIVAALAA</sequence>
<proteinExistence type="predicted"/>
<dbReference type="STRING" id="368408.Tpen_0772"/>
<dbReference type="eggNOG" id="arCOG01995">
    <property type="taxonomic scope" value="Archaea"/>
</dbReference>
<feature type="transmembrane region" description="Helical" evidence="1">
    <location>
        <begin position="20"/>
        <end position="39"/>
    </location>
</feature>
<dbReference type="RefSeq" id="WP_011752439.1">
    <property type="nucleotide sequence ID" value="NC_008698.1"/>
</dbReference>
<evidence type="ECO:0000256" key="1">
    <source>
        <dbReference type="SAM" id="Phobius"/>
    </source>
</evidence>
<evidence type="ECO:0000313" key="3">
    <source>
        <dbReference type="Proteomes" id="UP000000641"/>
    </source>
</evidence>
<feature type="transmembrane region" description="Helical" evidence="1">
    <location>
        <begin position="158"/>
        <end position="175"/>
    </location>
</feature>
<protein>
    <recommendedName>
        <fullName evidence="4">Stage II sporulation protein M</fullName>
    </recommendedName>
</protein>
<feature type="transmembrane region" description="Helical" evidence="1">
    <location>
        <begin position="80"/>
        <end position="104"/>
    </location>
</feature>
<dbReference type="AlphaFoldDB" id="A1RY94"/>
<keyword evidence="1" id="KW-0472">Membrane</keyword>
<dbReference type="KEGG" id="tpe:Tpen_0772"/>
<dbReference type="EnsemblBacteria" id="ABL78174">
    <property type="protein sequence ID" value="ABL78174"/>
    <property type="gene ID" value="Tpen_0772"/>
</dbReference>
<evidence type="ECO:0008006" key="4">
    <source>
        <dbReference type="Google" id="ProtNLM"/>
    </source>
</evidence>
<feature type="transmembrane region" description="Helical" evidence="1">
    <location>
        <begin position="124"/>
        <end position="146"/>
    </location>
</feature>
<dbReference type="Proteomes" id="UP000000641">
    <property type="component" value="Chromosome"/>
</dbReference>
<keyword evidence="1" id="KW-0812">Transmembrane</keyword>